<comment type="caution">
    <text evidence="2">The sequence shown here is derived from an EMBL/GenBank/DDBJ whole genome shotgun (WGS) entry which is preliminary data.</text>
</comment>
<gene>
    <name evidence="2" type="ORF">NVS89_03125</name>
</gene>
<evidence type="ECO:0000313" key="2">
    <source>
        <dbReference type="EMBL" id="MCS0494075.1"/>
    </source>
</evidence>
<evidence type="ECO:0000313" key="3">
    <source>
        <dbReference type="Proteomes" id="UP001151088"/>
    </source>
</evidence>
<proteinExistence type="predicted"/>
<feature type="compositionally biased region" description="Gly residues" evidence="1">
    <location>
        <begin position="133"/>
        <end position="145"/>
    </location>
</feature>
<feature type="compositionally biased region" description="Basic and acidic residues" evidence="1">
    <location>
        <begin position="42"/>
        <end position="65"/>
    </location>
</feature>
<reference evidence="2" key="1">
    <citation type="submission" date="2022-08" db="EMBL/GenBank/DDBJ databases">
        <authorList>
            <person name="Li F."/>
        </authorList>
    </citation>
    <scope>NUCLEOTIDE SEQUENCE</scope>
    <source>
        <strain evidence="2">MQZ15Z-1</strain>
    </source>
</reference>
<feature type="compositionally biased region" description="Basic and acidic residues" evidence="1">
    <location>
        <begin position="146"/>
        <end position="162"/>
    </location>
</feature>
<dbReference type="AlphaFoldDB" id="A0A9X2T0P1"/>
<feature type="region of interest" description="Disordered" evidence="1">
    <location>
        <begin position="32"/>
        <end position="202"/>
    </location>
</feature>
<sequence>MLGDSDSAGERSTRRARLDDLVRLRDQVEAEGFTFSEQQGSPRDRLREGIGERMGEGADGGDLRKMLTARQGPAALGTRSRSHSGGRDAEGKRIMMKRLKEVRQKDENGEAVEDDARRMFPRLQEAEGPSGAMPGGTGAAGGENAGRGERLRRLLQARRAEAGEETTEETGGRGERLRRLMEARRANGGGTADGSNEGRGERLKLLLQVLRDKRDA</sequence>
<dbReference type="EMBL" id="JANTHZ010000001">
    <property type="protein sequence ID" value="MCS0494075.1"/>
    <property type="molecule type" value="Genomic_DNA"/>
</dbReference>
<feature type="compositionally biased region" description="Basic and acidic residues" evidence="1">
    <location>
        <begin position="170"/>
        <end position="185"/>
    </location>
</feature>
<evidence type="ECO:0000256" key="1">
    <source>
        <dbReference type="SAM" id="MobiDB-lite"/>
    </source>
</evidence>
<keyword evidence="3" id="KW-1185">Reference proteome</keyword>
<organism evidence="2 3">
    <name type="scientific">Ancylobacter mangrovi</name>
    <dbReference type="NCBI Taxonomy" id="2972472"/>
    <lineage>
        <taxon>Bacteria</taxon>
        <taxon>Pseudomonadati</taxon>
        <taxon>Pseudomonadota</taxon>
        <taxon>Alphaproteobacteria</taxon>
        <taxon>Hyphomicrobiales</taxon>
        <taxon>Xanthobacteraceae</taxon>
        <taxon>Ancylobacter</taxon>
    </lineage>
</organism>
<dbReference type="Proteomes" id="UP001151088">
    <property type="component" value="Unassembled WGS sequence"/>
</dbReference>
<protein>
    <submittedName>
        <fullName evidence="2">Uncharacterized protein</fullName>
    </submittedName>
</protein>
<name>A0A9X2T0P1_9HYPH</name>
<accession>A0A9X2T0P1</accession>
<dbReference type="RefSeq" id="WP_258731021.1">
    <property type="nucleotide sequence ID" value="NZ_JANTHZ010000001.1"/>
</dbReference>
<feature type="compositionally biased region" description="Basic and acidic residues" evidence="1">
    <location>
        <begin position="85"/>
        <end position="118"/>
    </location>
</feature>